<organism evidence="2 3">
    <name type="scientific">Basidiobolus ranarum</name>
    <dbReference type="NCBI Taxonomy" id="34480"/>
    <lineage>
        <taxon>Eukaryota</taxon>
        <taxon>Fungi</taxon>
        <taxon>Fungi incertae sedis</taxon>
        <taxon>Zoopagomycota</taxon>
        <taxon>Entomophthoromycotina</taxon>
        <taxon>Basidiobolomycetes</taxon>
        <taxon>Basidiobolales</taxon>
        <taxon>Basidiobolaceae</taxon>
        <taxon>Basidiobolus</taxon>
    </lineage>
</organism>
<reference evidence="2 3" key="1">
    <citation type="submission" date="2023-04" db="EMBL/GenBank/DDBJ databases">
        <title>Genome of Basidiobolus ranarum AG-B5.</title>
        <authorList>
            <person name="Stajich J.E."/>
            <person name="Carter-House D."/>
            <person name="Gryganskyi A."/>
        </authorList>
    </citation>
    <scope>NUCLEOTIDE SEQUENCE [LARGE SCALE GENOMIC DNA]</scope>
    <source>
        <strain evidence="2 3">AG-B5</strain>
    </source>
</reference>
<dbReference type="EMBL" id="JASJQH010001397">
    <property type="protein sequence ID" value="KAK9761419.1"/>
    <property type="molecule type" value="Genomic_DNA"/>
</dbReference>
<accession>A0ABR2WIT5</accession>
<comment type="caution">
    <text evidence="2">The sequence shown here is derived from an EMBL/GenBank/DDBJ whole genome shotgun (WGS) entry which is preliminary data.</text>
</comment>
<keyword evidence="3" id="KW-1185">Reference proteome</keyword>
<evidence type="ECO:0000313" key="3">
    <source>
        <dbReference type="Proteomes" id="UP001479436"/>
    </source>
</evidence>
<feature type="region of interest" description="Disordered" evidence="1">
    <location>
        <begin position="34"/>
        <end position="56"/>
    </location>
</feature>
<dbReference type="Proteomes" id="UP001479436">
    <property type="component" value="Unassembled WGS sequence"/>
</dbReference>
<name>A0ABR2WIT5_9FUNG</name>
<protein>
    <submittedName>
        <fullName evidence="2">Uncharacterized protein</fullName>
    </submittedName>
</protein>
<proteinExistence type="predicted"/>
<evidence type="ECO:0000256" key="1">
    <source>
        <dbReference type="SAM" id="MobiDB-lite"/>
    </source>
</evidence>
<sequence length="56" mass="6132">MFPYPVTPGQTRSEPLNLAESSANWMGVHVSDDRVDALGSRQENSRDPPSDSTKLS</sequence>
<evidence type="ECO:0000313" key="2">
    <source>
        <dbReference type="EMBL" id="KAK9761419.1"/>
    </source>
</evidence>
<gene>
    <name evidence="2" type="ORF">K7432_013695</name>
</gene>